<reference evidence="2 3" key="1">
    <citation type="submission" date="2018-06" db="EMBL/GenBank/DDBJ databases">
        <authorList>
            <person name="Liu Z.-W."/>
        </authorList>
    </citation>
    <scope>NUCLEOTIDE SEQUENCE [LARGE SCALE GENOMIC DNA]</scope>
    <source>
        <strain evidence="2 3">2b14</strain>
    </source>
</reference>
<dbReference type="OrthoDB" id="826619at2"/>
<sequence length="183" mass="18994">MKKNLILIASMAVAVFTASCDSKTTESEATADATVISSDQTQPVVENPNVVQTSGDASATTPANPNAPVITFAETEYDFGSVTQGKVIDHTFKFTNTGKSPLIIESASATCGCTVPQKPEGPIAPGETGEIKVQFNTTGKVGQQAPIITVRANTEPNIMQVQMKGTVEPSGVPANANGPLRTN</sequence>
<keyword evidence="1" id="KW-0732">Signal</keyword>
<dbReference type="EMBL" id="QMDV01000001">
    <property type="protein sequence ID" value="RAU84173.1"/>
    <property type="molecule type" value="Genomic_DNA"/>
</dbReference>
<feature type="chain" id="PRO_5016703296" evidence="1">
    <location>
        <begin position="21"/>
        <end position="183"/>
    </location>
</feature>
<organism evidence="2 3">
    <name type="scientific">Pontibacter arcticus</name>
    <dbReference type="NCBI Taxonomy" id="2080288"/>
    <lineage>
        <taxon>Bacteria</taxon>
        <taxon>Pseudomonadati</taxon>
        <taxon>Bacteroidota</taxon>
        <taxon>Cytophagia</taxon>
        <taxon>Cytophagales</taxon>
        <taxon>Hymenobacteraceae</taxon>
        <taxon>Pontibacter</taxon>
    </lineage>
</organism>
<evidence type="ECO:0000313" key="2">
    <source>
        <dbReference type="EMBL" id="RAU84173.1"/>
    </source>
</evidence>
<dbReference type="Gene3D" id="2.60.40.10">
    <property type="entry name" value="Immunoglobulins"/>
    <property type="match status" value="1"/>
</dbReference>
<feature type="signal peptide" evidence="1">
    <location>
        <begin position="1"/>
        <end position="20"/>
    </location>
</feature>
<name>A0A364RIS3_9BACT</name>
<dbReference type="PANTHER" id="PTHR37833:SF1">
    <property type="entry name" value="SIGNAL PEPTIDE PROTEIN"/>
    <property type="match status" value="1"/>
</dbReference>
<dbReference type="PANTHER" id="PTHR37833">
    <property type="entry name" value="LIPOPROTEIN-RELATED"/>
    <property type="match status" value="1"/>
</dbReference>
<dbReference type="Pfam" id="PF07610">
    <property type="entry name" value="DUF1573"/>
    <property type="match status" value="1"/>
</dbReference>
<comment type="caution">
    <text evidence="2">The sequence shown here is derived from an EMBL/GenBank/DDBJ whole genome shotgun (WGS) entry which is preliminary data.</text>
</comment>
<dbReference type="AlphaFoldDB" id="A0A364RIS3"/>
<evidence type="ECO:0000313" key="3">
    <source>
        <dbReference type="Proteomes" id="UP000251692"/>
    </source>
</evidence>
<proteinExistence type="predicted"/>
<accession>A0A364RIS3</accession>
<protein>
    <submittedName>
        <fullName evidence="2">DUF1573 domain-containing protein</fullName>
    </submittedName>
</protein>
<gene>
    <name evidence="2" type="ORF">DP923_03780</name>
</gene>
<evidence type="ECO:0000256" key="1">
    <source>
        <dbReference type="SAM" id="SignalP"/>
    </source>
</evidence>
<dbReference type="InterPro" id="IPR013783">
    <property type="entry name" value="Ig-like_fold"/>
</dbReference>
<dbReference type="Proteomes" id="UP000251692">
    <property type="component" value="Unassembled WGS sequence"/>
</dbReference>
<dbReference type="InterPro" id="IPR011467">
    <property type="entry name" value="DUF1573"/>
</dbReference>
<keyword evidence="3" id="KW-1185">Reference proteome</keyword>
<dbReference type="RefSeq" id="WP_112304454.1">
    <property type="nucleotide sequence ID" value="NZ_QMDV01000001.1"/>
</dbReference>
<dbReference type="PROSITE" id="PS51257">
    <property type="entry name" value="PROKAR_LIPOPROTEIN"/>
    <property type="match status" value="1"/>
</dbReference>
<reference evidence="2 3" key="2">
    <citation type="submission" date="2018-07" db="EMBL/GenBank/DDBJ databases">
        <title>Pontibacter sp. 2b14 genomic sequence and assembly.</title>
        <authorList>
            <person name="Du Z.-J."/>
        </authorList>
    </citation>
    <scope>NUCLEOTIDE SEQUENCE [LARGE SCALE GENOMIC DNA]</scope>
    <source>
        <strain evidence="2 3">2b14</strain>
    </source>
</reference>